<keyword evidence="4" id="KW-1185">Reference proteome</keyword>
<comment type="caution">
    <text evidence="3">The sequence shown here is derived from an EMBL/GenBank/DDBJ whole genome shotgun (WGS) entry which is preliminary data.</text>
</comment>
<proteinExistence type="predicted"/>
<gene>
    <name evidence="3" type="ORF">QC825_12470</name>
</gene>
<accession>A0ABU1GY10</accession>
<dbReference type="Proteomes" id="UP001269375">
    <property type="component" value="Unassembled WGS sequence"/>
</dbReference>
<evidence type="ECO:0000256" key="1">
    <source>
        <dbReference type="SAM" id="Phobius"/>
    </source>
</evidence>
<evidence type="ECO:0000313" key="3">
    <source>
        <dbReference type="EMBL" id="MDR5896889.1"/>
    </source>
</evidence>
<sequence>MAAPKENLVALDGLRFGLAIYLVLFHTFKNYPEIESIPWLHSLLSLGFFSTSAFFVLSGFLLTHVYLGRKQQAIAKRDFFIKRLTSLYPIHIFALVLAIPLAMTASGNLGSVMVDHNVNGWSSIAPDTTAYALSFQGLLANIGLNLTLLQAWNPCYTLFNQPAWSLSALLFFYICFPYMAPRLNATRRPTLLLVAVCTLYALPAFYMFFSNTVTPMAHGLMHRNPIIRLPEFLSGILLYTLYRARPAWLSTLLSPNGKRATTVFIVACFVATALLYRFVGGQWYYLAHNGLLLPSQLALVLLCADANWQLGTTARQWLSRLGVASLSIFALHIPLQMVASKAEKVLYAGWEVMTTSAPISELAQIAMSADRSIWMYPMYMGVLLISCILFQEKVVTRTRDMLRARLLPRKQRKSAYPHHADYK</sequence>
<dbReference type="InterPro" id="IPR050879">
    <property type="entry name" value="Acyltransferase_3"/>
</dbReference>
<feature type="transmembrane region" description="Helical" evidence="1">
    <location>
        <begin position="225"/>
        <end position="242"/>
    </location>
</feature>
<feature type="transmembrane region" description="Helical" evidence="1">
    <location>
        <begin position="262"/>
        <end position="279"/>
    </location>
</feature>
<dbReference type="EMBL" id="JARWAO010000007">
    <property type="protein sequence ID" value="MDR5896889.1"/>
    <property type="molecule type" value="Genomic_DNA"/>
</dbReference>
<dbReference type="EC" id="2.3.-.-" evidence="3"/>
<evidence type="ECO:0000313" key="4">
    <source>
        <dbReference type="Proteomes" id="UP001269375"/>
    </source>
</evidence>
<feature type="transmembrane region" description="Helical" evidence="1">
    <location>
        <begin position="48"/>
        <end position="67"/>
    </location>
</feature>
<feature type="transmembrane region" description="Helical" evidence="1">
    <location>
        <begin position="317"/>
        <end position="335"/>
    </location>
</feature>
<feature type="transmembrane region" description="Helical" evidence="1">
    <location>
        <begin position="88"/>
        <end position="110"/>
    </location>
</feature>
<feature type="transmembrane region" description="Helical" evidence="1">
    <location>
        <begin position="130"/>
        <end position="151"/>
    </location>
</feature>
<name>A0ABU1GY10_9GAMM</name>
<keyword evidence="1" id="KW-0472">Membrane</keyword>
<feature type="transmembrane region" description="Helical" evidence="1">
    <location>
        <begin position="163"/>
        <end position="180"/>
    </location>
</feature>
<dbReference type="PANTHER" id="PTHR23028">
    <property type="entry name" value="ACETYLTRANSFERASE"/>
    <property type="match status" value="1"/>
</dbReference>
<feature type="transmembrane region" description="Helical" evidence="1">
    <location>
        <begin position="373"/>
        <end position="391"/>
    </location>
</feature>
<feature type="transmembrane region" description="Helical" evidence="1">
    <location>
        <begin position="7"/>
        <end position="28"/>
    </location>
</feature>
<feature type="domain" description="Acyltransferase 3" evidence="2">
    <location>
        <begin position="9"/>
        <end position="356"/>
    </location>
</feature>
<dbReference type="PANTHER" id="PTHR23028:SF53">
    <property type="entry name" value="ACYL_TRANSF_3 DOMAIN-CONTAINING PROTEIN"/>
    <property type="match status" value="1"/>
</dbReference>
<dbReference type="InterPro" id="IPR002656">
    <property type="entry name" value="Acyl_transf_3_dom"/>
</dbReference>
<organism evidence="3 4">
    <name type="scientific">Larsenimonas suaedae</name>
    <dbReference type="NCBI Taxonomy" id="1851019"/>
    <lineage>
        <taxon>Bacteria</taxon>
        <taxon>Pseudomonadati</taxon>
        <taxon>Pseudomonadota</taxon>
        <taxon>Gammaproteobacteria</taxon>
        <taxon>Oceanospirillales</taxon>
        <taxon>Halomonadaceae</taxon>
        <taxon>Larsenimonas</taxon>
    </lineage>
</organism>
<reference evidence="3 4" key="1">
    <citation type="submission" date="2023-04" db="EMBL/GenBank/DDBJ databases">
        <title>A long-awaited taxogenomic arrangement of the family Halomonadaceae.</title>
        <authorList>
            <person name="De La Haba R."/>
            <person name="Chuvochina M."/>
            <person name="Wittouck S."/>
            <person name="Arahal D.R."/>
            <person name="Sanchez-Porro C."/>
            <person name="Hugenholtz P."/>
            <person name="Ventosa A."/>
        </authorList>
    </citation>
    <scope>NUCLEOTIDE SEQUENCE [LARGE SCALE GENOMIC DNA]</scope>
    <source>
        <strain evidence="3 4">DSM 22428</strain>
    </source>
</reference>
<feature type="transmembrane region" description="Helical" evidence="1">
    <location>
        <begin position="192"/>
        <end position="213"/>
    </location>
</feature>
<evidence type="ECO:0000259" key="2">
    <source>
        <dbReference type="Pfam" id="PF01757"/>
    </source>
</evidence>
<keyword evidence="3" id="KW-0808">Transferase</keyword>
<dbReference type="RefSeq" id="WP_251593655.1">
    <property type="nucleotide sequence ID" value="NZ_JAMLJI010000003.1"/>
</dbReference>
<keyword evidence="1" id="KW-1133">Transmembrane helix</keyword>
<dbReference type="Pfam" id="PF01757">
    <property type="entry name" value="Acyl_transf_3"/>
    <property type="match status" value="1"/>
</dbReference>
<keyword evidence="1" id="KW-0812">Transmembrane</keyword>
<keyword evidence="3" id="KW-0012">Acyltransferase</keyword>
<protein>
    <submittedName>
        <fullName evidence="3">Acyltransferase</fullName>
        <ecNumber evidence="3">2.3.-.-</ecNumber>
    </submittedName>
</protein>
<dbReference type="GO" id="GO:0016746">
    <property type="term" value="F:acyltransferase activity"/>
    <property type="evidence" value="ECO:0007669"/>
    <property type="project" value="UniProtKB-KW"/>
</dbReference>